<evidence type="ECO:0000256" key="2">
    <source>
        <dbReference type="SAM" id="SignalP"/>
    </source>
</evidence>
<reference evidence="3 4" key="1">
    <citation type="submission" date="2016-07" db="EMBL/GenBank/DDBJ databases">
        <title>Draft genome of the white-rot fungus Obba rivulosa 3A-2.</title>
        <authorList>
            <consortium name="DOE Joint Genome Institute"/>
            <person name="Miettinen O."/>
            <person name="Riley R."/>
            <person name="Acob R."/>
            <person name="Barry K."/>
            <person name="Cullen D."/>
            <person name="De Vries R."/>
            <person name="Hainaut M."/>
            <person name="Hatakka A."/>
            <person name="Henrissat B."/>
            <person name="Hilden K."/>
            <person name="Kuo R."/>
            <person name="Labutti K."/>
            <person name="Lipzen A."/>
            <person name="Makela M.R."/>
            <person name="Sandor L."/>
            <person name="Spatafora J.W."/>
            <person name="Grigoriev I.V."/>
            <person name="Hibbett D.S."/>
        </authorList>
    </citation>
    <scope>NUCLEOTIDE SEQUENCE [LARGE SCALE GENOMIC DNA]</scope>
    <source>
        <strain evidence="3 4">3A-2</strain>
    </source>
</reference>
<accession>A0A8E2B3I4</accession>
<evidence type="ECO:0000256" key="1">
    <source>
        <dbReference type="SAM" id="Phobius"/>
    </source>
</evidence>
<dbReference type="GO" id="GO:0005789">
    <property type="term" value="C:endoplasmic reticulum membrane"/>
    <property type="evidence" value="ECO:0007669"/>
    <property type="project" value="TreeGrafter"/>
</dbReference>
<sequence>MRLVPNTVWIACLLVARTIPVVLANTEIVNFAAEEAPDTPGVPVLRPGAAEVLWRLQPAPLGTPLDNICQHTNPAGSCPHELWLSLDLDSREWRSYGRFTLRVSWPASSPADFSIDIHSPREVAMLLGHTESASKPPEGKSPLTRRKVARIRLVDTGVRTPRNSSRLESAGSDPVPFIVLLEPLYLGVLPASVLPIVLFIAVVATVASVVVFPTVYHRLRTVAGQAQAELSRHKRE</sequence>
<dbReference type="PANTHER" id="PTHR28022:SF1">
    <property type="entry name" value="GPI MANNOSYLTRANSFERASE 2 SUBUNIT PGA1"/>
    <property type="match status" value="1"/>
</dbReference>
<dbReference type="InterPro" id="IPR019433">
    <property type="entry name" value="GPI_ManTrfase_II_coact_Pga1"/>
</dbReference>
<keyword evidence="1" id="KW-0812">Transmembrane</keyword>
<keyword evidence="1" id="KW-1133">Transmembrane helix</keyword>
<name>A0A8E2B3I4_9APHY</name>
<keyword evidence="4" id="KW-1185">Reference proteome</keyword>
<keyword evidence="1" id="KW-0472">Membrane</keyword>
<dbReference type="AlphaFoldDB" id="A0A8E2B3I4"/>
<keyword evidence="2" id="KW-0732">Signal</keyword>
<dbReference type="EMBL" id="KV722361">
    <property type="protein sequence ID" value="OCH93002.1"/>
    <property type="molecule type" value="Genomic_DNA"/>
</dbReference>
<feature type="transmembrane region" description="Helical" evidence="1">
    <location>
        <begin position="184"/>
        <end position="212"/>
    </location>
</feature>
<dbReference type="GO" id="GO:0031501">
    <property type="term" value="C:mannosyltransferase complex"/>
    <property type="evidence" value="ECO:0007669"/>
    <property type="project" value="TreeGrafter"/>
</dbReference>
<organism evidence="3 4">
    <name type="scientific">Obba rivulosa</name>
    <dbReference type="NCBI Taxonomy" id="1052685"/>
    <lineage>
        <taxon>Eukaryota</taxon>
        <taxon>Fungi</taxon>
        <taxon>Dikarya</taxon>
        <taxon>Basidiomycota</taxon>
        <taxon>Agaricomycotina</taxon>
        <taxon>Agaricomycetes</taxon>
        <taxon>Polyporales</taxon>
        <taxon>Gelatoporiaceae</taxon>
        <taxon>Obba</taxon>
    </lineage>
</organism>
<dbReference type="GO" id="GO:0000030">
    <property type="term" value="F:mannosyltransferase activity"/>
    <property type="evidence" value="ECO:0007669"/>
    <property type="project" value="TreeGrafter"/>
</dbReference>
<feature type="signal peptide" evidence="2">
    <location>
        <begin position="1"/>
        <end position="24"/>
    </location>
</feature>
<protein>
    <submittedName>
        <fullName evidence="3">Uncharacterized protein</fullName>
    </submittedName>
</protein>
<dbReference type="PANTHER" id="PTHR28022">
    <property type="entry name" value="GPI MANNOSYLTRANSFERASE 2 SUBUNIT PGA1"/>
    <property type="match status" value="1"/>
</dbReference>
<evidence type="ECO:0000313" key="3">
    <source>
        <dbReference type="EMBL" id="OCH93002.1"/>
    </source>
</evidence>
<dbReference type="GO" id="GO:0006506">
    <property type="term" value="P:GPI anchor biosynthetic process"/>
    <property type="evidence" value="ECO:0007669"/>
    <property type="project" value="TreeGrafter"/>
</dbReference>
<gene>
    <name evidence="3" type="ORF">OBBRIDRAFT_725683</name>
</gene>
<proteinExistence type="predicted"/>
<dbReference type="OrthoDB" id="3360032at2759"/>
<feature type="chain" id="PRO_5034855099" evidence="2">
    <location>
        <begin position="25"/>
        <end position="236"/>
    </location>
</feature>
<dbReference type="Proteomes" id="UP000250043">
    <property type="component" value="Unassembled WGS sequence"/>
</dbReference>
<evidence type="ECO:0000313" key="4">
    <source>
        <dbReference type="Proteomes" id="UP000250043"/>
    </source>
</evidence>